<dbReference type="AlphaFoldDB" id="A0A7Y0HGB1"/>
<feature type="domain" description="PAS" evidence="8">
    <location>
        <begin position="282"/>
        <end position="355"/>
    </location>
</feature>
<dbReference type="InterPro" id="IPR004358">
    <property type="entry name" value="Sig_transdc_His_kin-like_C"/>
</dbReference>
<dbReference type="Gene3D" id="1.10.287.130">
    <property type="match status" value="1"/>
</dbReference>
<dbReference type="InterPro" id="IPR001610">
    <property type="entry name" value="PAC"/>
</dbReference>
<keyword evidence="6" id="KW-0472">Membrane</keyword>
<dbReference type="InterPro" id="IPR036097">
    <property type="entry name" value="HisK_dim/P_sf"/>
</dbReference>
<dbReference type="PANTHER" id="PTHR43047">
    <property type="entry name" value="TWO-COMPONENT HISTIDINE PROTEIN KINASE"/>
    <property type="match status" value="1"/>
</dbReference>
<dbReference type="SMART" id="SM00387">
    <property type="entry name" value="HATPase_c"/>
    <property type="match status" value="1"/>
</dbReference>
<dbReference type="EC" id="2.7.13.3" evidence="2"/>
<feature type="domain" description="Histidine kinase" evidence="7">
    <location>
        <begin position="568"/>
        <end position="790"/>
    </location>
</feature>
<feature type="domain" description="PAC" evidence="9">
    <location>
        <begin position="359"/>
        <end position="413"/>
    </location>
</feature>
<feature type="transmembrane region" description="Helical" evidence="6">
    <location>
        <begin position="94"/>
        <end position="116"/>
    </location>
</feature>
<evidence type="ECO:0000256" key="3">
    <source>
        <dbReference type="ARBA" id="ARBA00022553"/>
    </source>
</evidence>
<feature type="transmembrane region" description="Helical" evidence="6">
    <location>
        <begin position="128"/>
        <end position="147"/>
    </location>
</feature>
<dbReference type="Gene3D" id="3.30.565.10">
    <property type="entry name" value="Histidine kinase-like ATPase, C-terminal domain"/>
    <property type="match status" value="1"/>
</dbReference>
<dbReference type="InterPro" id="IPR000014">
    <property type="entry name" value="PAS"/>
</dbReference>
<evidence type="ECO:0000259" key="8">
    <source>
        <dbReference type="PROSITE" id="PS50112"/>
    </source>
</evidence>
<dbReference type="EMBL" id="JABBNT010000004">
    <property type="protein sequence ID" value="NMM45488.1"/>
    <property type="molecule type" value="Genomic_DNA"/>
</dbReference>
<comment type="caution">
    <text evidence="10">The sequence shown here is derived from an EMBL/GenBank/DDBJ whole genome shotgun (WGS) entry which is preliminary data.</text>
</comment>
<dbReference type="InterPro" id="IPR000700">
    <property type="entry name" value="PAS-assoc_C"/>
</dbReference>
<dbReference type="Pfam" id="PF00989">
    <property type="entry name" value="PAS"/>
    <property type="match status" value="1"/>
</dbReference>
<dbReference type="InterPro" id="IPR035965">
    <property type="entry name" value="PAS-like_dom_sf"/>
</dbReference>
<dbReference type="GO" id="GO:0000155">
    <property type="term" value="F:phosphorelay sensor kinase activity"/>
    <property type="evidence" value="ECO:0007669"/>
    <property type="project" value="InterPro"/>
</dbReference>
<evidence type="ECO:0000256" key="1">
    <source>
        <dbReference type="ARBA" id="ARBA00000085"/>
    </source>
</evidence>
<dbReference type="SUPFAM" id="SSF55785">
    <property type="entry name" value="PYP-like sensor domain (PAS domain)"/>
    <property type="match status" value="3"/>
</dbReference>
<proteinExistence type="predicted"/>
<dbReference type="SUPFAM" id="SSF47384">
    <property type="entry name" value="Homodimeric domain of signal transducing histidine kinase"/>
    <property type="match status" value="1"/>
</dbReference>
<sequence>MAGAANAGFAVLCLASTLWVSFPLYALAPAIAGLSFMVGGAYVGVPPLIVCLGVVLLGLSPNISAAFLLSSILSSGAGWYVFRRHFSNGTLADTPGCFAIVTVAAAAPFLIGLVVLSESNANPTWTGAAFVSVVGVIAVDLGLYPLLQRLKGSQFPDDILSAGAEAICVLGPQGHVIYSNQAALSLLGVSDKEFREVSVFDRSVRGRDLSGKPFTRKNSPIRRVLETRVAERNIPIRYTSPDGRDLVLSLSLAPMAGLNRHIVCAIRDVTREWQQAQTITEQKDRLDLVIEGARIGIWSADLESGLTTINTEWAKLLGYTVAELTPVTLETWDSLVHPDDLPIVNALEQDVLDGRINRYNCEIRMRHKKGHWVWIRMVGRAADHHNDQGKPDRLFGVHIDISDLKRANAELTTVSVQLDSIIKAAPDGIVSVSSDGIILSFNPAAEKLFQWSADEIIGHRIEALVPDKHREAHTQNVAAFTRRDGSEPYGMADWRTVQGRRKDGSTFPVMVTLSRTTDTEGTRIVAILRDMTVVETQRQNVEKLTDELIIRIQEVEQANASKTRFLAMVSHELRTPLNAIIGFSDVLKSGMARGKSEEAIFEYYDAIHRSGQLLHSLIDDLLDLSKIEAGKFTLKLEAVEVQPVVKDVAETVDITAKARRISVSHYVSPDVGSVVADNRAIKQILLNLMSNAVKFSPDGDGQVHIDVGDAGPGFVRFSITDNGPGIPADVIPTLAKPFSRAEDPMTASAPGTGLGLAISKRLSERMQGSLRIESEVGVGTTVHVMLPVPTAEGPRAAVTTEAV</sequence>
<dbReference type="Pfam" id="PF13426">
    <property type="entry name" value="PAS_9"/>
    <property type="match status" value="1"/>
</dbReference>
<dbReference type="Pfam" id="PF02518">
    <property type="entry name" value="HATPase_c"/>
    <property type="match status" value="1"/>
</dbReference>
<dbReference type="SMART" id="SM00388">
    <property type="entry name" value="HisKA"/>
    <property type="match status" value="1"/>
</dbReference>
<feature type="transmembrane region" description="Helical" evidence="6">
    <location>
        <begin position="34"/>
        <end position="57"/>
    </location>
</feature>
<comment type="catalytic activity">
    <reaction evidence="1">
        <text>ATP + protein L-histidine = ADP + protein N-phospho-L-histidine.</text>
        <dbReference type="EC" id="2.7.13.3"/>
    </reaction>
</comment>
<dbReference type="SMART" id="SM00086">
    <property type="entry name" value="PAC"/>
    <property type="match status" value="3"/>
</dbReference>
<dbReference type="InterPro" id="IPR013655">
    <property type="entry name" value="PAS_fold_3"/>
</dbReference>
<keyword evidence="4" id="KW-0808">Transferase</keyword>
<evidence type="ECO:0000313" key="11">
    <source>
        <dbReference type="Proteomes" id="UP000539372"/>
    </source>
</evidence>
<protein>
    <recommendedName>
        <fullName evidence="2">histidine kinase</fullName>
        <ecNumber evidence="2">2.7.13.3</ecNumber>
    </recommendedName>
</protein>
<dbReference type="CDD" id="cd00082">
    <property type="entry name" value="HisKA"/>
    <property type="match status" value="1"/>
</dbReference>
<feature type="domain" description="PAS" evidence="8">
    <location>
        <begin position="414"/>
        <end position="467"/>
    </location>
</feature>
<dbReference type="CDD" id="cd00130">
    <property type="entry name" value="PAS"/>
    <property type="match status" value="3"/>
</dbReference>
<dbReference type="RefSeq" id="WP_169625885.1">
    <property type="nucleotide sequence ID" value="NZ_JABBNT010000004.1"/>
</dbReference>
<dbReference type="SUPFAM" id="SSF55874">
    <property type="entry name" value="ATPase domain of HSP90 chaperone/DNA topoisomerase II/histidine kinase"/>
    <property type="match status" value="1"/>
</dbReference>
<dbReference type="PROSITE" id="PS50113">
    <property type="entry name" value="PAC"/>
    <property type="match status" value="1"/>
</dbReference>
<reference evidence="10 11" key="1">
    <citation type="submission" date="2020-04" db="EMBL/GenBank/DDBJ databases">
        <title>Rhodospirillaceae bacterium KN72 isolated from deep sea.</title>
        <authorList>
            <person name="Zhang D.-C."/>
        </authorList>
    </citation>
    <scope>NUCLEOTIDE SEQUENCE [LARGE SCALE GENOMIC DNA]</scope>
    <source>
        <strain evidence="10 11">KN72</strain>
    </source>
</reference>
<evidence type="ECO:0000259" key="9">
    <source>
        <dbReference type="PROSITE" id="PS50113"/>
    </source>
</evidence>
<dbReference type="PROSITE" id="PS50112">
    <property type="entry name" value="PAS"/>
    <property type="match status" value="2"/>
</dbReference>
<gene>
    <name evidence="10" type="ORF">HH303_13420</name>
</gene>
<evidence type="ECO:0000256" key="2">
    <source>
        <dbReference type="ARBA" id="ARBA00012438"/>
    </source>
</evidence>
<dbReference type="InterPro" id="IPR003594">
    <property type="entry name" value="HATPase_dom"/>
</dbReference>
<dbReference type="InterPro" id="IPR003661">
    <property type="entry name" value="HisK_dim/P_dom"/>
</dbReference>
<keyword evidence="11" id="KW-1185">Reference proteome</keyword>
<dbReference type="GO" id="GO:0009927">
    <property type="term" value="F:histidine phosphotransfer kinase activity"/>
    <property type="evidence" value="ECO:0007669"/>
    <property type="project" value="TreeGrafter"/>
</dbReference>
<evidence type="ECO:0000313" key="10">
    <source>
        <dbReference type="EMBL" id="NMM45488.1"/>
    </source>
</evidence>
<evidence type="ECO:0000256" key="4">
    <source>
        <dbReference type="ARBA" id="ARBA00022679"/>
    </source>
</evidence>
<dbReference type="PANTHER" id="PTHR43047:SF72">
    <property type="entry name" value="OSMOSENSING HISTIDINE PROTEIN KINASE SLN1"/>
    <property type="match status" value="1"/>
</dbReference>
<dbReference type="GO" id="GO:0005886">
    <property type="term" value="C:plasma membrane"/>
    <property type="evidence" value="ECO:0007669"/>
    <property type="project" value="TreeGrafter"/>
</dbReference>
<dbReference type="Proteomes" id="UP000539372">
    <property type="component" value="Unassembled WGS sequence"/>
</dbReference>
<dbReference type="PROSITE" id="PS50109">
    <property type="entry name" value="HIS_KIN"/>
    <property type="match status" value="1"/>
</dbReference>
<feature type="transmembrane region" description="Helical" evidence="6">
    <location>
        <begin position="63"/>
        <end position="82"/>
    </location>
</feature>
<dbReference type="PRINTS" id="PR00344">
    <property type="entry name" value="BCTRLSENSOR"/>
</dbReference>
<dbReference type="Pfam" id="PF08447">
    <property type="entry name" value="PAS_3"/>
    <property type="match status" value="1"/>
</dbReference>
<feature type="transmembrane region" description="Helical" evidence="6">
    <location>
        <begin position="6"/>
        <end position="27"/>
    </location>
</feature>
<dbReference type="SMART" id="SM00091">
    <property type="entry name" value="PAS"/>
    <property type="match status" value="3"/>
</dbReference>
<keyword evidence="3" id="KW-0597">Phosphoprotein</keyword>
<accession>A0A7Y0HGB1</accession>
<organism evidence="10 11">
    <name type="scientific">Pacificispira spongiicola</name>
    <dbReference type="NCBI Taxonomy" id="2729598"/>
    <lineage>
        <taxon>Bacteria</taxon>
        <taxon>Pseudomonadati</taxon>
        <taxon>Pseudomonadota</taxon>
        <taxon>Alphaproteobacteria</taxon>
        <taxon>Rhodospirillales</taxon>
        <taxon>Rhodospirillaceae</taxon>
        <taxon>Pacificispira</taxon>
    </lineage>
</organism>
<dbReference type="Gene3D" id="3.30.450.20">
    <property type="entry name" value="PAS domain"/>
    <property type="match status" value="3"/>
</dbReference>
<dbReference type="GO" id="GO:0006355">
    <property type="term" value="P:regulation of DNA-templated transcription"/>
    <property type="evidence" value="ECO:0007669"/>
    <property type="project" value="InterPro"/>
</dbReference>
<keyword evidence="5 10" id="KW-0418">Kinase</keyword>
<evidence type="ECO:0000259" key="7">
    <source>
        <dbReference type="PROSITE" id="PS50109"/>
    </source>
</evidence>
<keyword evidence="6" id="KW-0812">Transmembrane</keyword>
<dbReference type="InterPro" id="IPR013767">
    <property type="entry name" value="PAS_fold"/>
</dbReference>
<evidence type="ECO:0000256" key="5">
    <source>
        <dbReference type="ARBA" id="ARBA00022777"/>
    </source>
</evidence>
<dbReference type="InterPro" id="IPR005467">
    <property type="entry name" value="His_kinase_dom"/>
</dbReference>
<dbReference type="Pfam" id="PF00512">
    <property type="entry name" value="HisKA"/>
    <property type="match status" value="1"/>
</dbReference>
<keyword evidence="6" id="KW-1133">Transmembrane helix</keyword>
<dbReference type="InterPro" id="IPR036890">
    <property type="entry name" value="HATPase_C_sf"/>
</dbReference>
<evidence type="ECO:0000256" key="6">
    <source>
        <dbReference type="SAM" id="Phobius"/>
    </source>
</evidence>
<dbReference type="NCBIfam" id="TIGR00229">
    <property type="entry name" value="sensory_box"/>
    <property type="match status" value="3"/>
</dbReference>
<name>A0A7Y0HGB1_9PROT</name>